<accession>A0AAJ5ZD49</accession>
<dbReference type="CDD" id="cd05233">
    <property type="entry name" value="SDR_c"/>
    <property type="match status" value="1"/>
</dbReference>
<evidence type="ECO:0000256" key="1">
    <source>
        <dbReference type="ARBA" id="ARBA00006484"/>
    </source>
</evidence>
<reference evidence="5 6" key="1">
    <citation type="submission" date="2019-11" db="EMBL/GenBank/DDBJ databases">
        <authorList>
            <person name="Cho J.-C."/>
        </authorList>
    </citation>
    <scope>NUCLEOTIDE SEQUENCE [LARGE SCALE GENOMIC DNA]</scope>
    <source>
        <strain evidence="4 5">JH1073</strain>
        <strain evidence="3 6">JH702</strain>
    </source>
</reference>
<gene>
    <name evidence="3" type="ORF">GKO46_04120</name>
    <name evidence="4" type="ORF">GKO48_05140</name>
</gene>
<keyword evidence="2" id="KW-0560">Oxidoreductase</keyword>
<evidence type="ECO:0000313" key="5">
    <source>
        <dbReference type="Proteomes" id="UP001219901"/>
    </source>
</evidence>
<comment type="similarity">
    <text evidence="1">Belongs to the short-chain dehydrogenases/reductases (SDR) family.</text>
</comment>
<dbReference type="EMBL" id="CP046147">
    <property type="protein sequence ID" value="WFG39024.1"/>
    <property type="molecule type" value="Genomic_DNA"/>
</dbReference>
<dbReference type="InterPro" id="IPR036291">
    <property type="entry name" value="NAD(P)-bd_dom_sf"/>
</dbReference>
<organism evidence="4 5">
    <name type="scientific">Candidatus Lucifugimonas marina</name>
    <dbReference type="NCBI Taxonomy" id="3038979"/>
    <lineage>
        <taxon>Bacteria</taxon>
        <taxon>Bacillati</taxon>
        <taxon>Chloroflexota</taxon>
        <taxon>Dehalococcoidia</taxon>
        <taxon>SAR202 cluster</taxon>
        <taxon>Candidatus Lucifugimonadales</taxon>
        <taxon>Candidatus Lucifugimonadaceae</taxon>
        <taxon>Candidatus Lucifugimonas</taxon>
    </lineage>
</organism>
<dbReference type="PRINTS" id="PR00081">
    <property type="entry name" value="GDHRDH"/>
</dbReference>
<dbReference type="PANTHER" id="PTHR42760:SF133">
    <property type="entry name" value="3-OXOACYL-[ACYL-CARRIER-PROTEIN] REDUCTASE"/>
    <property type="match status" value="1"/>
</dbReference>
<keyword evidence="5" id="KW-1185">Reference proteome</keyword>
<evidence type="ECO:0000313" key="6">
    <source>
        <dbReference type="Proteomes" id="UP001321249"/>
    </source>
</evidence>
<reference evidence="4" key="2">
    <citation type="journal article" date="2023" name="Nat. Commun.">
        <title>Cultivation of marine bacteria of the SAR202 clade.</title>
        <authorList>
            <person name="Lim Y."/>
            <person name="Seo J.H."/>
            <person name="Giovannoni S.J."/>
            <person name="Kang I."/>
            <person name="Cho J.C."/>
        </authorList>
    </citation>
    <scope>NUCLEOTIDE SEQUENCE</scope>
    <source>
        <strain evidence="4">JH1073</strain>
    </source>
</reference>
<dbReference type="Proteomes" id="UP001321249">
    <property type="component" value="Unassembled WGS sequence"/>
</dbReference>
<dbReference type="Pfam" id="PF13561">
    <property type="entry name" value="adh_short_C2"/>
    <property type="match status" value="1"/>
</dbReference>
<reference evidence="5" key="3">
    <citation type="submission" date="2023-06" db="EMBL/GenBank/DDBJ databases">
        <title>Pangenomics reveal diversification of enzyme families and niche specialization in globally abundant SAR202 bacteria.</title>
        <authorList>
            <person name="Saw J.H.W."/>
        </authorList>
    </citation>
    <scope>NUCLEOTIDE SEQUENCE [LARGE SCALE GENOMIC DNA]</scope>
    <source>
        <strain evidence="5">JH1073</strain>
    </source>
</reference>
<dbReference type="PANTHER" id="PTHR42760">
    <property type="entry name" value="SHORT-CHAIN DEHYDROGENASES/REDUCTASES FAMILY MEMBER"/>
    <property type="match status" value="1"/>
</dbReference>
<evidence type="ECO:0000313" key="3">
    <source>
        <dbReference type="EMBL" id="MDG0866257.1"/>
    </source>
</evidence>
<evidence type="ECO:0000313" key="4">
    <source>
        <dbReference type="EMBL" id="WFG39024.1"/>
    </source>
</evidence>
<proteinExistence type="inferred from homology"/>
<name>A0AAJ5ZD49_9CHLR</name>
<evidence type="ECO:0000256" key="2">
    <source>
        <dbReference type="ARBA" id="ARBA00023002"/>
    </source>
</evidence>
<dbReference type="Proteomes" id="UP001219901">
    <property type="component" value="Chromosome"/>
</dbReference>
<dbReference type="EMBL" id="WMBE01000001">
    <property type="protein sequence ID" value="MDG0866257.1"/>
    <property type="molecule type" value="Genomic_DNA"/>
</dbReference>
<dbReference type="SUPFAM" id="SSF51735">
    <property type="entry name" value="NAD(P)-binding Rossmann-fold domains"/>
    <property type="match status" value="1"/>
</dbReference>
<dbReference type="InterPro" id="IPR002347">
    <property type="entry name" value="SDR_fam"/>
</dbReference>
<dbReference type="GO" id="GO:0016616">
    <property type="term" value="F:oxidoreductase activity, acting on the CH-OH group of donors, NAD or NADP as acceptor"/>
    <property type="evidence" value="ECO:0007669"/>
    <property type="project" value="TreeGrafter"/>
</dbReference>
<dbReference type="AlphaFoldDB" id="A0AAJ5ZD49"/>
<protein>
    <submittedName>
        <fullName evidence="4">SDR family oxidoreductase</fullName>
    </submittedName>
</protein>
<dbReference type="RefSeq" id="WP_342822302.1">
    <property type="nucleotide sequence ID" value="NZ_CP046146.1"/>
</dbReference>
<sequence length="266" mass="27614">MAATEPNGRLKGKVAIITGGGGAMGGAQARLFAAEGSAVCVADNRLEAAESVADEINKAGGKAIAVELDVRSSLAWANVVARTEEELGNVSLLCNNAGANFRVGFEEQTDEQFELIMDVGLNGAFYGIKAVVPSMRKAGIGVILNMGSLASIRPGGGSPAYAAQKMAMVGLTRSAAASFAKDNIRCVIISPGHVDTPFIRGNNEHSPNSWATSIDNPENFERRLNNTPLGRLQQPEDIANAFMFAATDDAAMITGSMITVDGGAAL</sequence>
<dbReference type="Gene3D" id="3.40.50.720">
    <property type="entry name" value="NAD(P)-binding Rossmann-like Domain"/>
    <property type="match status" value="1"/>
</dbReference>
<dbReference type="FunFam" id="3.40.50.720:FF:000084">
    <property type="entry name" value="Short-chain dehydrogenase reductase"/>
    <property type="match status" value="1"/>
</dbReference>
<dbReference type="PRINTS" id="PR00080">
    <property type="entry name" value="SDRFAMILY"/>
</dbReference>